<reference evidence="2" key="1">
    <citation type="submission" date="2019-06" db="EMBL/GenBank/DDBJ databases">
        <title>Complete genome sequence of Serratia marcescens phage Muldoon.</title>
        <authorList>
            <person name="Campbell S."/>
            <person name="Atkinson C."/>
            <person name="Moreland R."/>
            <person name="Liu M."/>
            <person name="Ramsey J."/>
            <person name="Leavitt J."/>
        </authorList>
    </citation>
    <scope>NUCLEOTIDE SEQUENCE [LARGE SCALE GENOMIC DNA]</scope>
</reference>
<evidence type="ECO:0000313" key="1">
    <source>
        <dbReference type="EMBL" id="QFR55966.1"/>
    </source>
</evidence>
<keyword evidence="2" id="KW-1185">Reference proteome</keyword>
<protein>
    <submittedName>
        <fullName evidence="1">Uncharacterized protein</fullName>
    </submittedName>
</protein>
<dbReference type="Proteomes" id="UP000326777">
    <property type="component" value="Genome"/>
</dbReference>
<gene>
    <name evidence="1" type="ORF">CPT_Muldoon_009</name>
</gene>
<organism evidence="1 2">
    <name type="scientific">Serratia phage Muldoon</name>
    <dbReference type="NCBI Taxonomy" id="2601678"/>
    <lineage>
        <taxon>Viruses</taxon>
        <taxon>Duplodnaviria</taxon>
        <taxon>Heunggongvirae</taxon>
        <taxon>Uroviricota</taxon>
        <taxon>Caudoviricetes</taxon>
        <taxon>Muldoonvirus</taxon>
        <taxon>Muldoonvirus muldoon</taxon>
    </lineage>
</organism>
<evidence type="ECO:0000313" key="2">
    <source>
        <dbReference type="Proteomes" id="UP000326777"/>
    </source>
</evidence>
<sequence>MQKPKFNVGAVVVTNSRKFKNVVGTVKSINKRTRFVGRLPTRYYAEVVIETADGKIIAPQYKYVEPVVTTAQLKPIGIPPEVVARSAAYKRGDLVKAQEEFEGKWVKPLAGPAKFVRCLVTLVYRQGDVIMANCVHQGTYHAVKVSDLAVYTNQNRGSSLV</sequence>
<accession>A0A5P8PH15</accession>
<name>A0A5P8PH15_9CAUD</name>
<dbReference type="EMBL" id="MN095771">
    <property type="protein sequence ID" value="QFR55966.1"/>
    <property type="molecule type" value="Genomic_DNA"/>
</dbReference>
<proteinExistence type="predicted"/>